<dbReference type="Pfam" id="PF00072">
    <property type="entry name" value="Response_reg"/>
    <property type="match status" value="1"/>
</dbReference>
<dbReference type="Gene3D" id="3.40.50.2300">
    <property type="match status" value="1"/>
</dbReference>
<dbReference type="PANTHER" id="PTHR37299">
    <property type="entry name" value="TRANSCRIPTIONAL REGULATOR-RELATED"/>
    <property type="match status" value="1"/>
</dbReference>
<dbReference type="PROSITE" id="PS50110">
    <property type="entry name" value="RESPONSE_REGULATORY"/>
    <property type="match status" value="1"/>
</dbReference>
<sequence length="246" mass="29348">MILKIAVCDDNDKDIEIINRELLLLEEKAREKGCTYQIQAFKSGNDILKSFALVQDMHILFLDIDMPGIDGMEIAKRLEQTERRVKVIFVTNHADMVFTAIHYRPFRFIRKERLHIELEEALLCAIEEIREESLYGEIFIEKDEAEIRISDITYLESQRHYVIVHFRRKDDQVIRAKISDFSERLERYGFVRTHVGYIVNIRDIYSINTKRVLLDDRTPIPVSRKYTEHVREMHAKYVRRMYHAIS</sequence>
<evidence type="ECO:0000259" key="4">
    <source>
        <dbReference type="PROSITE" id="PS50110"/>
    </source>
</evidence>
<organism evidence="6 7">
    <name type="scientific">Wujia chipingensis</name>
    <dbReference type="NCBI Taxonomy" id="2763670"/>
    <lineage>
        <taxon>Bacteria</taxon>
        <taxon>Bacillati</taxon>
        <taxon>Bacillota</taxon>
        <taxon>Clostridia</taxon>
        <taxon>Lachnospirales</taxon>
        <taxon>Lachnospiraceae</taxon>
        <taxon>Wujia</taxon>
    </lineage>
</organism>
<name>A0A7G9FP64_9FIRM</name>
<reference evidence="6 7" key="1">
    <citation type="submission" date="2020-08" db="EMBL/GenBank/DDBJ databases">
        <authorList>
            <person name="Liu C."/>
            <person name="Sun Q."/>
        </authorList>
    </citation>
    <scope>NUCLEOTIDE SEQUENCE [LARGE SCALE GENOMIC DNA]</scope>
    <source>
        <strain evidence="6 7">NSJ-4</strain>
    </source>
</reference>
<dbReference type="InterPro" id="IPR011006">
    <property type="entry name" value="CheY-like_superfamily"/>
</dbReference>
<evidence type="ECO:0000259" key="5">
    <source>
        <dbReference type="PROSITE" id="PS50930"/>
    </source>
</evidence>
<evidence type="ECO:0000256" key="1">
    <source>
        <dbReference type="ARBA" id="ARBA00018672"/>
    </source>
</evidence>
<dbReference type="InterPro" id="IPR001789">
    <property type="entry name" value="Sig_transdc_resp-reg_receiver"/>
</dbReference>
<dbReference type="PROSITE" id="PS50930">
    <property type="entry name" value="HTH_LYTTR"/>
    <property type="match status" value="1"/>
</dbReference>
<dbReference type="RefSeq" id="WP_021985648.1">
    <property type="nucleotide sequence ID" value="NZ_CP060632.1"/>
</dbReference>
<dbReference type="Gene3D" id="2.40.50.1020">
    <property type="entry name" value="LytTr DNA-binding domain"/>
    <property type="match status" value="1"/>
</dbReference>
<keyword evidence="7" id="KW-1185">Reference proteome</keyword>
<dbReference type="GO" id="GO:0000156">
    <property type="term" value="F:phosphorelay response regulator activity"/>
    <property type="evidence" value="ECO:0007669"/>
    <property type="project" value="InterPro"/>
</dbReference>
<evidence type="ECO:0000256" key="2">
    <source>
        <dbReference type="ARBA" id="ARBA00024867"/>
    </source>
</evidence>
<feature type="modified residue" description="4-aspartylphosphate" evidence="3">
    <location>
        <position position="63"/>
    </location>
</feature>
<evidence type="ECO:0000313" key="6">
    <source>
        <dbReference type="EMBL" id="QNM00346.1"/>
    </source>
</evidence>
<keyword evidence="3" id="KW-0597">Phosphoprotein</keyword>
<dbReference type="EMBL" id="CP060632">
    <property type="protein sequence ID" value="QNM00346.1"/>
    <property type="molecule type" value="Genomic_DNA"/>
</dbReference>
<protein>
    <recommendedName>
        <fullName evidence="1">Stage 0 sporulation protein A homolog</fullName>
    </recommendedName>
</protein>
<dbReference type="GO" id="GO:0003677">
    <property type="term" value="F:DNA binding"/>
    <property type="evidence" value="ECO:0007669"/>
    <property type="project" value="InterPro"/>
</dbReference>
<gene>
    <name evidence="6" type="ORF">H9Q76_03395</name>
</gene>
<proteinExistence type="predicted"/>
<dbReference type="PANTHER" id="PTHR37299:SF1">
    <property type="entry name" value="STAGE 0 SPORULATION PROTEIN A HOMOLOG"/>
    <property type="match status" value="1"/>
</dbReference>
<dbReference type="InterPro" id="IPR007492">
    <property type="entry name" value="LytTR_DNA-bd_dom"/>
</dbReference>
<dbReference type="Pfam" id="PF04397">
    <property type="entry name" value="LytTR"/>
    <property type="match status" value="1"/>
</dbReference>
<evidence type="ECO:0000313" key="7">
    <source>
        <dbReference type="Proteomes" id="UP000515819"/>
    </source>
</evidence>
<dbReference type="Proteomes" id="UP000515819">
    <property type="component" value="Chromosome"/>
</dbReference>
<dbReference type="AlphaFoldDB" id="A0A7G9FP64"/>
<feature type="domain" description="HTH LytTR-type" evidence="5">
    <location>
        <begin position="147"/>
        <end position="236"/>
    </location>
</feature>
<comment type="function">
    <text evidence="2">May play the central regulatory role in sporulation. It may be an element of the effector pathway responsible for the activation of sporulation genes in response to nutritional stress. Spo0A may act in concert with spo0H (a sigma factor) to control the expression of some genes that are critical to the sporulation process.</text>
</comment>
<dbReference type="SMART" id="SM00448">
    <property type="entry name" value="REC"/>
    <property type="match status" value="1"/>
</dbReference>
<dbReference type="SMART" id="SM00850">
    <property type="entry name" value="LytTR"/>
    <property type="match status" value="1"/>
</dbReference>
<dbReference type="InterPro" id="IPR046947">
    <property type="entry name" value="LytR-like"/>
</dbReference>
<dbReference type="SUPFAM" id="SSF52172">
    <property type="entry name" value="CheY-like"/>
    <property type="match status" value="1"/>
</dbReference>
<dbReference type="KEGG" id="wcp:H9Q76_03395"/>
<feature type="domain" description="Response regulatory" evidence="4">
    <location>
        <begin position="4"/>
        <end position="126"/>
    </location>
</feature>
<accession>A0A7G9FP64</accession>
<evidence type="ECO:0000256" key="3">
    <source>
        <dbReference type="PROSITE-ProRule" id="PRU00169"/>
    </source>
</evidence>